<protein>
    <submittedName>
        <fullName evidence="2">Uncharacterized protein</fullName>
    </submittedName>
</protein>
<accession>A0A9P6QHR4</accession>
<keyword evidence="1" id="KW-0732">Signal</keyword>
<dbReference type="Proteomes" id="UP000807716">
    <property type="component" value="Unassembled WGS sequence"/>
</dbReference>
<organism evidence="2 3">
    <name type="scientific">Actinomortierella ambigua</name>
    <dbReference type="NCBI Taxonomy" id="1343610"/>
    <lineage>
        <taxon>Eukaryota</taxon>
        <taxon>Fungi</taxon>
        <taxon>Fungi incertae sedis</taxon>
        <taxon>Mucoromycota</taxon>
        <taxon>Mortierellomycotina</taxon>
        <taxon>Mortierellomycetes</taxon>
        <taxon>Mortierellales</taxon>
        <taxon>Mortierellaceae</taxon>
        <taxon>Actinomortierella</taxon>
    </lineage>
</organism>
<sequence>MLFTRAFLQSILLAVVLLVVIVQAAPRRGCYRLCRDDGMSKSECEKQCLDKNCYRECLQMGETNKYCKDACMD</sequence>
<evidence type="ECO:0000256" key="1">
    <source>
        <dbReference type="SAM" id="SignalP"/>
    </source>
</evidence>
<dbReference type="OrthoDB" id="10360057at2759"/>
<reference evidence="2" key="1">
    <citation type="journal article" date="2020" name="Fungal Divers.">
        <title>Resolving the Mortierellaceae phylogeny through synthesis of multi-gene phylogenetics and phylogenomics.</title>
        <authorList>
            <person name="Vandepol N."/>
            <person name="Liber J."/>
            <person name="Desiro A."/>
            <person name="Na H."/>
            <person name="Kennedy M."/>
            <person name="Barry K."/>
            <person name="Grigoriev I.V."/>
            <person name="Miller A.N."/>
            <person name="O'Donnell K."/>
            <person name="Stajich J.E."/>
            <person name="Bonito G."/>
        </authorList>
    </citation>
    <scope>NUCLEOTIDE SEQUENCE</scope>
    <source>
        <strain evidence="2">BC1065</strain>
    </source>
</reference>
<feature type="signal peptide" evidence="1">
    <location>
        <begin position="1"/>
        <end position="24"/>
    </location>
</feature>
<name>A0A9P6QHR4_9FUNG</name>
<dbReference type="EMBL" id="JAAAJB010000037">
    <property type="protein sequence ID" value="KAG0268926.1"/>
    <property type="molecule type" value="Genomic_DNA"/>
</dbReference>
<dbReference type="AlphaFoldDB" id="A0A9P6QHR4"/>
<evidence type="ECO:0000313" key="3">
    <source>
        <dbReference type="Proteomes" id="UP000807716"/>
    </source>
</evidence>
<keyword evidence="3" id="KW-1185">Reference proteome</keyword>
<comment type="caution">
    <text evidence="2">The sequence shown here is derived from an EMBL/GenBank/DDBJ whole genome shotgun (WGS) entry which is preliminary data.</text>
</comment>
<gene>
    <name evidence="2" type="ORF">DFQ27_005221</name>
</gene>
<feature type="chain" id="PRO_5040171236" evidence="1">
    <location>
        <begin position="25"/>
        <end position="73"/>
    </location>
</feature>
<proteinExistence type="predicted"/>
<evidence type="ECO:0000313" key="2">
    <source>
        <dbReference type="EMBL" id="KAG0268926.1"/>
    </source>
</evidence>